<gene>
    <name evidence="2" type="ORF">GCM10009118_14060</name>
</gene>
<feature type="signal peptide" evidence="1">
    <location>
        <begin position="1"/>
        <end position="22"/>
    </location>
</feature>
<dbReference type="Proteomes" id="UP001501126">
    <property type="component" value="Unassembled WGS sequence"/>
</dbReference>
<proteinExistence type="predicted"/>
<dbReference type="PROSITE" id="PS51257">
    <property type="entry name" value="PROKAR_LIPOPROTEIN"/>
    <property type="match status" value="1"/>
</dbReference>
<organism evidence="2 3">
    <name type="scientific">Wandonia haliotis</name>
    <dbReference type="NCBI Taxonomy" id="574963"/>
    <lineage>
        <taxon>Bacteria</taxon>
        <taxon>Pseudomonadati</taxon>
        <taxon>Bacteroidota</taxon>
        <taxon>Flavobacteriia</taxon>
        <taxon>Flavobacteriales</taxon>
        <taxon>Crocinitomicaceae</taxon>
        <taxon>Wandonia</taxon>
    </lineage>
</organism>
<evidence type="ECO:0000313" key="2">
    <source>
        <dbReference type="EMBL" id="GAA0874998.1"/>
    </source>
</evidence>
<dbReference type="RefSeq" id="WP_343785999.1">
    <property type="nucleotide sequence ID" value="NZ_BAAAFH010000007.1"/>
</dbReference>
<comment type="caution">
    <text evidence="2">The sequence shown here is derived from an EMBL/GenBank/DDBJ whole genome shotgun (WGS) entry which is preliminary data.</text>
</comment>
<feature type="chain" id="PRO_5046964699" description="YiiG family protein" evidence="1">
    <location>
        <begin position="23"/>
        <end position="344"/>
    </location>
</feature>
<name>A0ABP3Y2K7_9FLAO</name>
<evidence type="ECO:0000256" key="1">
    <source>
        <dbReference type="SAM" id="SignalP"/>
    </source>
</evidence>
<sequence length="344" mass="39499">MKSSFFSTAVFVTAISCNSLFAQDNGAVEHLNTLNSINNPITTKTWEYTSAVAKDKGARKIDKKRSSLISEMNGAIQHVKNTPAYKGDASYRDSVVAFLEMNKAVLVDDYSKIVDMETVAEESYDLMEAYLKVQEIANEKMQQASDRLNNQLHVFGEKYDIQIIEGEASKMSLRVAQANRMWKYYNEVYLIFFKPYKQEAYFMDAVQRGDVNAMEQNKNSLAEFAKEGLEKLKSISNFDGDASLKESCIAILEFYQEEAEKHFPVLTDFYLKKELFEKTQQAFEKLSKKEQTKEAIEKYNAAITDYNNSTQNYNATNEKLNSMRSKQLDNWNKSTSRFTSKHVK</sequence>
<dbReference type="EMBL" id="BAAAFH010000007">
    <property type="protein sequence ID" value="GAA0874998.1"/>
    <property type="molecule type" value="Genomic_DNA"/>
</dbReference>
<protein>
    <recommendedName>
        <fullName evidence="4">YiiG family protein</fullName>
    </recommendedName>
</protein>
<evidence type="ECO:0008006" key="4">
    <source>
        <dbReference type="Google" id="ProtNLM"/>
    </source>
</evidence>
<keyword evidence="3" id="KW-1185">Reference proteome</keyword>
<keyword evidence="1" id="KW-0732">Signal</keyword>
<accession>A0ABP3Y2K7</accession>
<evidence type="ECO:0000313" key="3">
    <source>
        <dbReference type="Proteomes" id="UP001501126"/>
    </source>
</evidence>
<reference evidence="3" key="1">
    <citation type="journal article" date="2019" name="Int. J. Syst. Evol. Microbiol.">
        <title>The Global Catalogue of Microorganisms (GCM) 10K type strain sequencing project: providing services to taxonomists for standard genome sequencing and annotation.</title>
        <authorList>
            <consortium name="The Broad Institute Genomics Platform"/>
            <consortium name="The Broad Institute Genome Sequencing Center for Infectious Disease"/>
            <person name="Wu L."/>
            <person name="Ma J."/>
        </authorList>
    </citation>
    <scope>NUCLEOTIDE SEQUENCE [LARGE SCALE GENOMIC DNA]</scope>
    <source>
        <strain evidence="3">JCM 16083</strain>
    </source>
</reference>